<organism evidence="1 2">
    <name type="scientific">Hymenobacter monticola</name>
    <dbReference type="NCBI Taxonomy" id="1705399"/>
    <lineage>
        <taxon>Bacteria</taxon>
        <taxon>Pseudomonadati</taxon>
        <taxon>Bacteroidota</taxon>
        <taxon>Cytophagia</taxon>
        <taxon>Cytophagales</taxon>
        <taxon>Hymenobacteraceae</taxon>
        <taxon>Hymenobacter</taxon>
    </lineage>
</organism>
<dbReference type="RefSeq" id="WP_243510131.1">
    <property type="nucleotide sequence ID" value="NZ_CP094534.1"/>
</dbReference>
<accession>A0ABY4AZ73</accession>
<evidence type="ECO:0000313" key="2">
    <source>
        <dbReference type="Proteomes" id="UP000831390"/>
    </source>
</evidence>
<dbReference type="Proteomes" id="UP000831390">
    <property type="component" value="Chromosome"/>
</dbReference>
<keyword evidence="2" id="KW-1185">Reference proteome</keyword>
<dbReference type="EMBL" id="CP094534">
    <property type="protein sequence ID" value="UOE32187.1"/>
    <property type="molecule type" value="Genomic_DNA"/>
</dbReference>
<proteinExistence type="predicted"/>
<evidence type="ECO:0000313" key="1">
    <source>
        <dbReference type="EMBL" id="UOE32187.1"/>
    </source>
</evidence>
<name>A0ABY4AZ73_9BACT</name>
<gene>
    <name evidence="1" type="ORF">MTP16_13715</name>
</gene>
<sequence length="94" mass="11225">MTNSPIIGIEFYNRTATKLLLWIELSCDELELTTDTEYRLESPETEYRIEFDKDYVVIYYQYSFGPKILKRPASKEIRNSAPWELVIDNTQYED</sequence>
<reference evidence="1 2" key="1">
    <citation type="submission" date="2022-03" db="EMBL/GenBank/DDBJ databases">
        <title>Hymenobactersp. isolated from the air.</title>
        <authorList>
            <person name="Won M."/>
            <person name="Kwon S.-W."/>
        </authorList>
    </citation>
    <scope>NUCLEOTIDE SEQUENCE [LARGE SCALE GENOMIC DNA]</scope>
    <source>
        <strain evidence="1 2">KACC 22596</strain>
    </source>
</reference>
<protein>
    <submittedName>
        <fullName evidence="1">Uncharacterized protein</fullName>
    </submittedName>
</protein>